<keyword evidence="2" id="KW-0378">Hydrolase</keyword>
<dbReference type="InterPro" id="IPR016193">
    <property type="entry name" value="Cytidine_deaminase-like"/>
</dbReference>
<evidence type="ECO:0000259" key="1">
    <source>
        <dbReference type="PROSITE" id="PS51747"/>
    </source>
</evidence>
<organism evidence="2 3">
    <name type="scientific">Amnibacterium endophyticum</name>
    <dbReference type="NCBI Taxonomy" id="2109337"/>
    <lineage>
        <taxon>Bacteria</taxon>
        <taxon>Bacillati</taxon>
        <taxon>Actinomycetota</taxon>
        <taxon>Actinomycetes</taxon>
        <taxon>Micrococcales</taxon>
        <taxon>Microbacteriaceae</taxon>
        <taxon>Amnibacterium</taxon>
    </lineage>
</organism>
<reference evidence="3" key="1">
    <citation type="journal article" date="2019" name="Int. J. Syst. Evol. Microbiol.">
        <title>The Global Catalogue of Microorganisms (GCM) 10K type strain sequencing project: providing services to taxonomists for standard genome sequencing and annotation.</title>
        <authorList>
            <consortium name="The Broad Institute Genomics Platform"/>
            <consortium name="The Broad Institute Genome Sequencing Center for Infectious Disease"/>
            <person name="Wu L."/>
            <person name="Ma J."/>
        </authorList>
    </citation>
    <scope>NUCLEOTIDE SEQUENCE [LARGE SCALE GENOMIC DNA]</scope>
    <source>
        <strain evidence="3">CGMCC 1.12471</strain>
    </source>
</reference>
<accession>A0ABW4LI19</accession>
<evidence type="ECO:0000313" key="2">
    <source>
        <dbReference type="EMBL" id="MFD1722824.1"/>
    </source>
</evidence>
<name>A0ABW4LI19_9MICO</name>
<gene>
    <name evidence="2" type="ORF">ACFSBI_14805</name>
</gene>
<protein>
    <submittedName>
        <fullName evidence="2">Nucleoside deaminase</fullName>
        <ecNumber evidence="2">3.5.4.33</ecNumber>
    </submittedName>
</protein>
<dbReference type="EC" id="3.5.4.33" evidence="2"/>
<dbReference type="GO" id="GO:0052717">
    <property type="term" value="F:tRNA-specific adenosine-34 deaminase activity"/>
    <property type="evidence" value="ECO:0007669"/>
    <property type="project" value="UniProtKB-EC"/>
</dbReference>
<comment type="caution">
    <text evidence="2">The sequence shown here is derived from an EMBL/GenBank/DDBJ whole genome shotgun (WGS) entry which is preliminary data.</text>
</comment>
<dbReference type="CDD" id="cd01285">
    <property type="entry name" value="nucleoside_deaminase"/>
    <property type="match status" value="1"/>
</dbReference>
<dbReference type="InterPro" id="IPR002125">
    <property type="entry name" value="CMP_dCMP_dom"/>
</dbReference>
<dbReference type="Gene3D" id="3.40.140.10">
    <property type="entry name" value="Cytidine Deaminase, domain 2"/>
    <property type="match status" value="1"/>
</dbReference>
<dbReference type="Pfam" id="PF00383">
    <property type="entry name" value="dCMP_cyt_deam_1"/>
    <property type="match status" value="1"/>
</dbReference>
<dbReference type="PROSITE" id="PS51747">
    <property type="entry name" value="CYT_DCMP_DEAMINASES_2"/>
    <property type="match status" value="1"/>
</dbReference>
<dbReference type="Proteomes" id="UP001597347">
    <property type="component" value="Unassembled WGS sequence"/>
</dbReference>
<dbReference type="EMBL" id="JBHUEA010000029">
    <property type="protein sequence ID" value="MFD1722824.1"/>
    <property type="molecule type" value="Genomic_DNA"/>
</dbReference>
<dbReference type="PANTHER" id="PTHR11079">
    <property type="entry name" value="CYTOSINE DEAMINASE FAMILY MEMBER"/>
    <property type="match status" value="1"/>
</dbReference>
<dbReference type="SUPFAM" id="SSF53927">
    <property type="entry name" value="Cytidine deaminase-like"/>
    <property type="match status" value="1"/>
</dbReference>
<feature type="domain" description="CMP/dCMP-type deaminase" evidence="1">
    <location>
        <begin position="4"/>
        <end position="120"/>
    </location>
</feature>
<evidence type="ECO:0000313" key="3">
    <source>
        <dbReference type="Proteomes" id="UP001597347"/>
    </source>
</evidence>
<dbReference type="PANTHER" id="PTHR11079:SF202">
    <property type="entry name" value="TRNA-SPECIFIC ADENOSINE DEAMINASE"/>
    <property type="match status" value="1"/>
</dbReference>
<proteinExistence type="predicted"/>
<dbReference type="RefSeq" id="WP_377936267.1">
    <property type="nucleotide sequence ID" value="NZ_JBHUEA010000029.1"/>
</dbReference>
<keyword evidence="3" id="KW-1185">Reference proteome</keyword>
<sequence>MSTTDHDRFMRIAIGEAHRGAAMGEQPFGAVAVLGGEVIAQTPSLKVSRCDATAHSETLCAGMATRAAGRRHLPDATFYATCEPCPMCLGAVFAAGFGTLVVGARNADIRVPGRAAFNFRDYSIERFVEMVGWDLALVTGVRSDECVELYRTAAVELTR</sequence>